<comment type="caution">
    <text evidence="2">The sequence shown here is derived from an EMBL/GenBank/DDBJ whole genome shotgun (WGS) entry which is preliminary data.</text>
</comment>
<sequence>MVASTERYRPVIEDVVDAVAAAAAESATPSTPPQRAAPVWPHWSPEGWRYAQPSGDYGRSTGIRGRRPSAGSSGRWWP</sequence>
<protein>
    <submittedName>
        <fullName evidence="2">Uncharacterized protein</fullName>
    </submittedName>
</protein>
<gene>
    <name evidence="2" type="ORF">I553_3719</name>
</gene>
<dbReference type="PATRIC" id="fig|1299334.3.peg.9156"/>
<accession>X7YTB5</accession>
<dbReference type="EMBL" id="JAOB01000089">
    <property type="protein sequence ID" value="EUA09635.1"/>
    <property type="molecule type" value="Genomic_DNA"/>
</dbReference>
<dbReference type="AlphaFoldDB" id="X7YTB5"/>
<name>X7YTB5_MYCXE</name>
<reference evidence="2" key="1">
    <citation type="submission" date="2014-01" db="EMBL/GenBank/DDBJ databases">
        <authorList>
            <person name="Brown-Elliot B."/>
            <person name="Wallace R."/>
            <person name="Lenaerts A."/>
            <person name="Ordway D."/>
            <person name="DeGroote M.A."/>
            <person name="Parker T."/>
            <person name="Sizemore C."/>
            <person name="Tallon L.J."/>
            <person name="Sadzewicz L.K."/>
            <person name="Sengamalay N."/>
            <person name="Fraser C.M."/>
            <person name="Hine E."/>
            <person name="Shefchek K.A."/>
            <person name="Das S.P."/>
            <person name="Tettelin H."/>
        </authorList>
    </citation>
    <scope>NUCLEOTIDE SEQUENCE [LARGE SCALE GENOMIC DNA]</scope>
    <source>
        <strain evidence="2">4042</strain>
    </source>
</reference>
<proteinExistence type="predicted"/>
<organism evidence="2">
    <name type="scientific">Mycobacterium xenopi 4042</name>
    <dbReference type="NCBI Taxonomy" id="1299334"/>
    <lineage>
        <taxon>Bacteria</taxon>
        <taxon>Bacillati</taxon>
        <taxon>Actinomycetota</taxon>
        <taxon>Actinomycetes</taxon>
        <taxon>Mycobacteriales</taxon>
        <taxon>Mycobacteriaceae</taxon>
        <taxon>Mycobacterium</taxon>
    </lineage>
</organism>
<feature type="compositionally biased region" description="Low complexity" evidence="1">
    <location>
        <begin position="68"/>
        <end position="78"/>
    </location>
</feature>
<evidence type="ECO:0000313" key="2">
    <source>
        <dbReference type="EMBL" id="EUA09635.1"/>
    </source>
</evidence>
<evidence type="ECO:0000256" key="1">
    <source>
        <dbReference type="SAM" id="MobiDB-lite"/>
    </source>
</evidence>
<feature type="region of interest" description="Disordered" evidence="1">
    <location>
        <begin position="23"/>
        <end position="78"/>
    </location>
</feature>